<comment type="similarity">
    <text evidence="2">Belongs to the class-I pyridoxal-phosphate-dependent aminotransferase family.</text>
</comment>
<sequence>MPLKTRIIPMVSLPYPEYFPYDSFKAEIASPERLIDTLFHGLKLSSARSFFRHSDPKTAHLAIPKNDLSHPLSTRIDIATTGLQALADFLLEFTFDHMLQGQLAYDRDHADILLTCGSTDAFLKILGLIGSPGDNMLVEEFCYINAVQQAQPFGIGTAPVKDERKGCRPHFMYTVSIGQNPTGATIKNQRRKEIHGLCEKHDVIIVENGPYWHLQCTESSHQLSKDEKYLFLAALELIYLTIYLTIDRSGRITTQKLFIGTLIAATEGSTQQPSEFVQSMVAELLCRSWGMDGWHMCSIFEEGRETIIANSGGDDTEVVLKQQLYSFTKLDEGMFVWVRLNITSYPAYKEFIARGNNKVGMMMKLWDWGAIPQRCPSSPGGVFAGRVQYQDAADEFFRFFFAAIKLEEVQDATRCWVLGVKAFWGLKAWKLEKIGQDEISICVAWRPEKLEGGFGGFQDGK</sequence>
<dbReference type="InterPro" id="IPR015424">
    <property type="entry name" value="PyrdxlP-dep_Trfase"/>
</dbReference>
<keyword evidence="5" id="KW-0663">Pyridoxal phosphate</keyword>
<dbReference type="Proteomes" id="UP000326924">
    <property type="component" value="Unassembled WGS sequence"/>
</dbReference>
<dbReference type="InParanoid" id="A0A5J5ESB4"/>
<dbReference type="EMBL" id="VXIS01000143">
    <property type="protein sequence ID" value="KAA8901562.1"/>
    <property type="molecule type" value="Genomic_DNA"/>
</dbReference>
<accession>A0A5J5ESB4</accession>
<evidence type="ECO:0000256" key="4">
    <source>
        <dbReference type="ARBA" id="ARBA00022679"/>
    </source>
</evidence>
<dbReference type="OrthoDB" id="691673at2759"/>
<evidence type="ECO:0000256" key="5">
    <source>
        <dbReference type="ARBA" id="ARBA00022898"/>
    </source>
</evidence>
<keyword evidence="7" id="KW-1185">Reference proteome</keyword>
<evidence type="ECO:0000256" key="1">
    <source>
        <dbReference type="ARBA" id="ARBA00001933"/>
    </source>
</evidence>
<evidence type="ECO:0000313" key="7">
    <source>
        <dbReference type="Proteomes" id="UP000326924"/>
    </source>
</evidence>
<dbReference type="Gene3D" id="3.40.640.10">
    <property type="entry name" value="Type I PLP-dependent aspartate aminotransferase-like (Major domain)"/>
    <property type="match status" value="1"/>
</dbReference>
<dbReference type="GO" id="GO:0008483">
    <property type="term" value="F:transaminase activity"/>
    <property type="evidence" value="ECO:0007669"/>
    <property type="project" value="UniProtKB-KW"/>
</dbReference>
<dbReference type="InterPro" id="IPR050859">
    <property type="entry name" value="Class-I_PLP-dep_aminotransf"/>
</dbReference>
<dbReference type="PANTHER" id="PTHR42790">
    <property type="entry name" value="AMINOTRANSFERASE"/>
    <property type="match status" value="1"/>
</dbReference>
<keyword evidence="3" id="KW-0032">Aminotransferase</keyword>
<dbReference type="PANTHER" id="PTHR42790:SF1">
    <property type="entry name" value="AROMATIC AMINO ACID AMINOTRANSFERASE, HYPOTHETICAL (EUROFUNG)"/>
    <property type="match status" value="1"/>
</dbReference>
<gene>
    <name evidence="6" type="ORF">FN846DRAFT_908913</name>
</gene>
<organism evidence="6 7">
    <name type="scientific">Sphaerosporella brunnea</name>
    <dbReference type="NCBI Taxonomy" id="1250544"/>
    <lineage>
        <taxon>Eukaryota</taxon>
        <taxon>Fungi</taxon>
        <taxon>Dikarya</taxon>
        <taxon>Ascomycota</taxon>
        <taxon>Pezizomycotina</taxon>
        <taxon>Pezizomycetes</taxon>
        <taxon>Pezizales</taxon>
        <taxon>Pyronemataceae</taxon>
        <taxon>Sphaerosporella</taxon>
    </lineage>
</organism>
<keyword evidence="4 6" id="KW-0808">Transferase</keyword>
<dbReference type="GO" id="GO:1901605">
    <property type="term" value="P:alpha-amino acid metabolic process"/>
    <property type="evidence" value="ECO:0007669"/>
    <property type="project" value="TreeGrafter"/>
</dbReference>
<evidence type="ECO:0000256" key="2">
    <source>
        <dbReference type="ARBA" id="ARBA00007441"/>
    </source>
</evidence>
<proteinExistence type="inferred from homology"/>
<dbReference type="InterPro" id="IPR015421">
    <property type="entry name" value="PyrdxlP-dep_Trfase_major"/>
</dbReference>
<dbReference type="AlphaFoldDB" id="A0A5J5ESB4"/>
<reference evidence="6 7" key="1">
    <citation type="submission" date="2019-09" db="EMBL/GenBank/DDBJ databases">
        <title>Draft genome of the ectomycorrhizal ascomycete Sphaerosporella brunnea.</title>
        <authorList>
            <consortium name="DOE Joint Genome Institute"/>
            <person name="Benucci G.M."/>
            <person name="Marozzi G."/>
            <person name="Antonielli L."/>
            <person name="Sanchez S."/>
            <person name="Marco P."/>
            <person name="Wang X."/>
            <person name="Falini L.B."/>
            <person name="Barry K."/>
            <person name="Haridas S."/>
            <person name="Lipzen A."/>
            <person name="Labutti K."/>
            <person name="Grigoriev I.V."/>
            <person name="Murat C."/>
            <person name="Martin F."/>
            <person name="Albertini E."/>
            <person name="Donnini D."/>
            <person name="Bonito G."/>
        </authorList>
    </citation>
    <scope>NUCLEOTIDE SEQUENCE [LARGE SCALE GENOMIC DNA]</scope>
    <source>
        <strain evidence="6 7">Sb_GMNB300</strain>
    </source>
</reference>
<evidence type="ECO:0000256" key="3">
    <source>
        <dbReference type="ARBA" id="ARBA00022576"/>
    </source>
</evidence>
<name>A0A5J5ESB4_9PEZI</name>
<dbReference type="SUPFAM" id="SSF53383">
    <property type="entry name" value="PLP-dependent transferases"/>
    <property type="match status" value="1"/>
</dbReference>
<comment type="cofactor">
    <cofactor evidence="1">
        <name>pyridoxal 5'-phosphate</name>
        <dbReference type="ChEBI" id="CHEBI:597326"/>
    </cofactor>
</comment>
<evidence type="ECO:0000313" key="6">
    <source>
        <dbReference type="EMBL" id="KAA8901562.1"/>
    </source>
</evidence>
<comment type="caution">
    <text evidence="6">The sequence shown here is derived from an EMBL/GenBank/DDBJ whole genome shotgun (WGS) entry which is preliminary data.</text>
</comment>
<protein>
    <submittedName>
        <fullName evidence="6">Pyridoxal phosphate-dependent transferase</fullName>
    </submittedName>
</protein>